<evidence type="ECO:0000256" key="1">
    <source>
        <dbReference type="SAM" id="MobiDB-lite"/>
    </source>
</evidence>
<evidence type="ECO:0000313" key="2">
    <source>
        <dbReference type="EMBL" id="RCG26528.1"/>
    </source>
</evidence>
<reference evidence="2 3" key="1">
    <citation type="submission" date="2018-06" db="EMBL/GenBank/DDBJ databases">
        <title>Sphaerisporangium craniellae sp. nov., isolated from a marine sponge in the South China Sea.</title>
        <authorList>
            <person name="Li L."/>
        </authorList>
    </citation>
    <scope>NUCLEOTIDE SEQUENCE [LARGE SCALE GENOMIC DNA]</scope>
    <source>
        <strain evidence="2 3">CCTCC AA 208026</strain>
    </source>
</reference>
<dbReference type="AlphaFoldDB" id="A0A367F835"/>
<dbReference type="Proteomes" id="UP000253094">
    <property type="component" value="Unassembled WGS sequence"/>
</dbReference>
<feature type="region of interest" description="Disordered" evidence="1">
    <location>
        <begin position="64"/>
        <end position="84"/>
    </location>
</feature>
<comment type="caution">
    <text evidence="2">The sequence shown here is derived from an EMBL/GenBank/DDBJ whole genome shotgun (WGS) entry which is preliminary data.</text>
</comment>
<dbReference type="EMBL" id="QOIL01000019">
    <property type="protein sequence ID" value="RCG26528.1"/>
    <property type="molecule type" value="Genomic_DNA"/>
</dbReference>
<keyword evidence="3" id="KW-1185">Reference proteome</keyword>
<proteinExistence type="predicted"/>
<name>A0A367F835_9ACTN</name>
<dbReference type="OrthoDB" id="3537372at2"/>
<sequence length="84" mass="9260">MTGLRELEAAYGRRWTFMDGAGGGFIALRIGRVSAEARSRGLAHVVCGADVDELTRELETQYRLEGRAVPPAPHRQDRHLRAAS</sequence>
<gene>
    <name evidence="2" type="ORF">DQ384_29265</name>
</gene>
<protein>
    <submittedName>
        <fullName evidence="2">Uncharacterized protein</fullName>
    </submittedName>
</protein>
<dbReference type="RefSeq" id="WP_147268932.1">
    <property type="nucleotide sequence ID" value="NZ_QOIL01000019.1"/>
</dbReference>
<accession>A0A367F835</accession>
<evidence type="ECO:0000313" key="3">
    <source>
        <dbReference type="Proteomes" id="UP000253094"/>
    </source>
</evidence>
<organism evidence="2 3">
    <name type="scientific">Sphaerisporangium album</name>
    <dbReference type="NCBI Taxonomy" id="509200"/>
    <lineage>
        <taxon>Bacteria</taxon>
        <taxon>Bacillati</taxon>
        <taxon>Actinomycetota</taxon>
        <taxon>Actinomycetes</taxon>
        <taxon>Streptosporangiales</taxon>
        <taxon>Streptosporangiaceae</taxon>
        <taxon>Sphaerisporangium</taxon>
    </lineage>
</organism>